<dbReference type="AlphaFoldDB" id="A0A5E4AYE6"/>
<evidence type="ECO:0000313" key="2">
    <source>
        <dbReference type="EMBL" id="VTJ62503.1"/>
    </source>
</evidence>
<evidence type="ECO:0000256" key="1">
    <source>
        <dbReference type="SAM" id="MobiDB-lite"/>
    </source>
</evidence>
<comment type="caution">
    <text evidence="2">The sequence shown here is derived from an EMBL/GenBank/DDBJ whole genome shotgun (WGS) entry which is preliminary data.</text>
</comment>
<dbReference type="Proteomes" id="UP000335636">
    <property type="component" value="Unassembled WGS sequence"/>
</dbReference>
<protein>
    <submittedName>
        <fullName evidence="2">Uncharacterized protein</fullName>
    </submittedName>
</protein>
<accession>A0A5E4AYE6</accession>
<reference evidence="2" key="1">
    <citation type="submission" date="2019-04" db="EMBL/GenBank/DDBJ databases">
        <authorList>
            <person name="Alioto T."/>
            <person name="Alioto T."/>
        </authorList>
    </citation>
    <scope>NUCLEOTIDE SEQUENCE [LARGE SCALE GENOMIC DNA]</scope>
</reference>
<organism evidence="2 3">
    <name type="scientific">Marmota monax</name>
    <name type="common">Woodchuck</name>
    <dbReference type="NCBI Taxonomy" id="9995"/>
    <lineage>
        <taxon>Eukaryota</taxon>
        <taxon>Metazoa</taxon>
        <taxon>Chordata</taxon>
        <taxon>Craniata</taxon>
        <taxon>Vertebrata</taxon>
        <taxon>Euteleostomi</taxon>
        <taxon>Mammalia</taxon>
        <taxon>Eutheria</taxon>
        <taxon>Euarchontoglires</taxon>
        <taxon>Glires</taxon>
        <taxon>Rodentia</taxon>
        <taxon>Sciuromorpha</taxon>
        <taxon>Sciuridae</taxon>
        <taxon>Xerinae</taxon>
        <taxon>Marmotini</taxon>
        <taxon>Marmota</taxon>
    </lineage>
</organism>
<gene>
    <name evidence="2" type="ORF">MONAX_5E031884</name>
</gene>
<name>A0A5E4AYE6_MARMO</name>
<proteinExistence type="predicted"/>
<sequence>MDRGVAHLPPPRPLRCPRRRPSLCTTLASPAAPWGAAGPCPVPAAASSPAPPDVHTLSAPQKHIHFCS</sequence>
<feature type="region of interest" description="Disordered" evidence="1">
    <location>
        <begin position="41"/>
        <end position="68"/>
    </location>
</feature>
<evidence type="ECO:0000313" key="3">
    <source>
        <dbReference type="Proteomes" id="UP000335636"/>
    </source>
</evidence>
<keyword evidence="3" id="KW-1185">Reference proteome</keyword>
<dbReference type="EMBL" id="CABDUW010000202">
    <property type="protein sequence ID" value="VTJ62503.1"/>
    <property type="molecule type" value="Genomic_DNA"/>
</dbReference>